<evidence type="ECO:0000313" key="6">
    <source>
        <dbReference type="Proteomes" id="UP000294813"/>
    </source>
</evidence>
<dbReference type="GO" id="GO:0008745">
    <property type="term" value="F:N-acetylmuramoyl-L-alanine amidase activity"/>
    <property type="evidence" value="ECO:0007669"/>
    <property type="project" value="InterPro"/>
</dbReference>
<feature type="domain" description="MurNAc-LAA" evidence="4">
    <location>
        <begin position="120"/>
        <end position="230"/>
    </location>
</feature>
<dbReference type="OrthoDB" id="9806267at2"/>
<evidence type="ECO:0000313" key="5">
    <source>
        <dbReference type="EMBL" id="TCP61770.1"/>
    </source>
</evidence>
<feature type="region of interest" description="Disordered" evidence="2">
    <location>
        <begin position="234"/>
        <end position="267"/>
    </location>
</feature>
<keyword evidence="3" id="KW-0812">Transmembrane</keyword>
<dbReference type="SMART" id="SM00646">
    <property type="entry name" value="Ami_3"/>
    <property type="match status" value="1"/>
</dbReference>
<gene>
    <name evidence="5" type="ORF">EDD73_1251</name>
</gene>
<name>A0A4R2RE50_9FIRM</name>
<dbReference type="InterPro" id="IPR002508">
    <property type="entry name" value="MurNAc-LAA_cat"/>
</dbReference>
<evidence type="ECO:0000256" key="3">
    <source>
        <dbReference type="SAM" id="Phobius"/>
    </source>
</evidence>
<evidence type="ECO:0000256" key="2">
    <source>
        <dbReference type="SAM" id="MobiDB-lite"/>
    </source>
</evidence>
<dbReference type="SUPFAM" id="SSF53187">
    <property type="entry name" value="Zn-dependent exopeptidases"/>
    <property type="match status" value="1"/>
</dbReference>
<dbReference type="InterPro" id="IPR050695">
    <property type="entry name" value="N-acetylmuramoyl_amidase_3"/>
</dbReference>
<evidence type="ECO:0000259" key="4">
    <source>
        <dbReference type="SMART" id="SM00646"/>
    </source>
</evidence>
<dbReference type="PANTHER" id="PTHR30404:SF0">
    <property type="entry name" value="N-ACETYLMURAMOYL-L-ALANINE AMIDASE AMIC"/>
    <property type="match status" value="1"/>
</dbReference>
<dbReference type="PANTHER" id="PTHR30404">
    <property type="entry name" value="N-ACETYLMURAMOYL-L-ALANINE AMIDASE"/>
    <property type="match status" value="1"/>
</dbReference>
<keyword evidence="1" id="KW-0378">Hydrolase</keyword>
<reference evidence="5 6" key="1">
    <citation type="submission" date="2019-03" db="EMBL/GenBank/DDBJ databases">
        <title>Genomic Encyclopedia of Type Strains, Phase IV (KMG-IV): sequencing the most valuable type-strain genomes for metagenomic binning, comparative biology and taxonomic classification.</title>
        <authorList>
            <person name="Goeker M."/>
        </authorList>
    </citation>
    <scope>NUCLEOTIDE SEQUENCE [LARGE SCALE GENOMIC DNA]</scope>
    <source>
        <strain evidence="5 6">DSM 11170</strain>
    </source>
</reference>
<keyword evidence="3" id="KW-0472">Membrane</keyword>
<dbReference type="EMBL" id="SLXT01000025">
    <property type="protein sequence ID" value="TCP61770.1"/>
    <property type="molecule type" value="Genomic_DNA"/>
</dbReference>
<dbReference type="CDD" id="cd02696">
    <property type="entry name" value="MurNAc-LAA"/>
    <property type="match status" value="1"/>
</dbReference>
<comment type="caution">
    <text evidence="5">The sequence shown here is derived from an EMBL/GenBank/DDBJ whole genome shotgun (WGS) entry which is preliminary data.</text>
</comment>
<organism evidence="5 6">
    <name type="scientific">Heliophilum fasciatum</name>
    <dbReference type="NCBI Taxonomy" id="35700"/>
    <lineage>
        <taxon>Bacteria</taxon>
        <taxon>Bacillati</taxon>
        <taxon>Bacillota</taxon>
        <taxon>Clostridia</taxon>
        <taxon>Eubacteriales</taxon>
        <taxon>Heliobacteriaceae</taxon>
        <taxon>Heliophilum</taxon>
    </lineage>
</organism>
<dbReference type="GO" id="GO:0009253">
    <property type="term" value="P:peptidoglycan catabolic process"/>
    <property type="evidence" value="ECO:0007669"/>
    <property type="project" value="InterPro"/>
</dbReference>
<proteinExistence type="predicted"/>
<keyword evidence="3" id="KW-1133">Transmembrane helix</keyword>
<keyword evidence="6" id="KW-1185">Reference proteome</keyword>
<protein>
    <submittedName>
        <fullName evidence="5">N-acetylmuramoyl-L-alanine amidase</fullName>
    </submittedName>
</protein>
<dbReference type="AlphaFoldDB" id="A0A4R2RE50"/>
<sequence length="267" mass="29091">MRSVTIIIGKMRWIMAVLGLFLLGGVGYYLLPAYLDDREVASLAGSLQDKTVLIDAGHGGGDGGTKGKQGTLEKDINLAIAKKVAEHLRQSNIRVVMTRETDANLFTGPWTQRDELTKRVEVARENKADIYVAIHANSFSAKSSGAQVFYQPGSEEGKRLALHIQHQLVERIGNKDKRVATDEDYFVLRTSHCPAVMVEVGFLSNPTEETMLKSDSHQETIAKGIFAGIVHHLSGEPAPTSKAGSKEKTDQPATDQEKEPVAGEPQA</sequence>
<evidence type="ECO:0000256" key="1">
    <source>
        <dbReference type="ARBA" id="ARBA00022801"/>
    </source>
</evidence>
<dbReference type="Gene3D" id="3.40.630.40">
    <property type="entry name" value="Zn-dependent exopeptidases"/>
    <property type="match status" value="1"/>
</dbReference>
<dbReference type="GO" id="GO:0030288">
    <property type="term" value="C:outer membrane-bounded periplasmic space"/>
    <property type="evidence" value="ECO:0007669"/>
    <property type="project" value="TreeGrafter"/>
</dbReference>
<dbReference type="Pfam" id="PF01520">
    <property type="entry name" value="Amidase_3"/>
    <property type="match status" value="1"/>
</dbReference>
<dbReference type="Proteomes" id="UP000294813">
    <property type="component" value="Unassembled WGS sequence"/>
</dbReference>
<feature type="compositionally biased region" description="Basic and acidic residues" evidence="2">
    <location>
        <begin position="244"/>
        <end position="261"/>
    </location>
</feature>
<accession>A0A4R2RE50</accession>
<dbReference type="RefSeq" id="WP_131920157.1">
    <property type="nucleotide sequence ID" value="NZ_JAOQNU010000025.1"/>
</dbReference>
<feature type="transmembrane region" description="Helical" evidence="3">
    <location>
        <begin position="12"/>
        <end position="31"/>
    </location>
</feature>